<evidence type="ECO:0000256" key="1">
    <source>
        <dbReference type="SAM" id="MobiDB-lite"/>
    </source>
</evidence>
<protein>
    <submittedName>
        <fullName evidence="2">Uncharacterized protein</fullName>
    </submittedName>
</protein>
<organism evidence="2 3">
    <name type="scientific">Rangifer tarandus platyrhynchus</name>
    <name type="common">Svalbard reindeer</name>
    <dbReference type="NCBI Taxonomy" id="3082113"/>
    <lineage>
        <taxon>Eukaryota</taxon>
        <taxon>Metazoa</taxon>
        <taxon>Chordata</taxon>
        <taxon>Craniata</taxon>
        <taxon>Vertebrata</taxon>
        <taxon>Euteleostomi</taxon>
        <taxon>Mammalia</taxon>
        <taxon>Eutheria</taxon>
        <taxon>Laurasiatheria</taxon>
        <taxon>Artiodactyla</taxon>
        <taxon>Ruminantia</taxon>
        <taxon>Pecora</taxon>
        <taxon>Cervidae</taxon>
        <taxon>Odocoileinae</taxon>
        <taxon>Rangifer</taxon>
    </lineage>
</organism>
<dbReference type="Proteomes" id="UP001176941">
    <property type="component" value="Chromosome 26"/>
</dbReference>
<proteinExistence type="predicted"/>
<sequence>MGLGMGTLVAQEGQFGDVIQPKSGGLSPSDAASGDRLVPPNMGEAAYFPASTVQCQPPQKSRPTWRVMLVNTAPASWEGQ</sequence>
<keyword evidence="3" id="KW-1185">Reference proteome</keyword>
<name>A0ABN8Z3Y7_RANTA</name>
<evidence type="ECO:0000313" key="3">
    <source>
        <dbReference type="Proteomes" id="UP001176941"/>
    </source>
</evidence>
<feature type="region of interest" description="Disordered" evidence="1">
    <location>
        <begin position="19"/>
        <end position="40"/>
    </location>
</feature>
<accession>A0ABN8Z3Y7</accession>
<gene>
    <name evidence="2" type="ORF">MRATA1EN1_LOCUS16335</name>
</gene>
<evidence type="ECO:0000313" key="2">
    <source>
        <dbReference type="EMBL" id="CAI9167373.1"/>
    </source>
</evidence>
<dbReference type="EMBL" id="OX459962">
    <property type="protein sequence ID" value="CAI9167373.1"/>
    <property type="molecule type" value="Genomic_DNA"/>
</dbReference>
<reference evidence="2" key="1">
    <citation type="submission" date="2023-04" db="EMBL/GenBank/DDBJ databases">
        <authorList>
            <consortium name="ELIXIR-Norway"/>
        </authorList>
    </citation>
    <scope>NUCLEOTIDE SEQUENCE [LARGE SCALE GENOMIC DNA]</scope>
</reference>